<reference evidence="1 2" key="1">
    <citation type="submission" date="2012-10" db="EMBL/GenBank/DDBJ databases">
        <authorList>
            <person name="Harkins D.M."/>
            <person name="Durkin A.S."/>
            <person name="Brinkac L.M."/>
            <person name="Haft D.H."/>
            <person name="Selengut J.D."/>
            <person name="Sanka R."/>
            <person name="DePew J."/>
            <person name="Purushe J."/>
            <person name="Chanthongthip A."/>
            <person name="Lattana O."/>
            <person name="Phetsouvanh R."/>
            <person name="Newton P.N."/>
            <person name="Vinetz J.M."/>
            <person name="Sutton G.G."/>
            <person name="Nierman W.C."/>
            <person name="Fouts D.E."/>
        </authorList>
    </citation>
    <scope>NUCLEOTIDE SEQUENCE [LARGE SCALE GENOMIC DNA]</scope>
    <source>
        <strain evidence="1 2">UI 12758</strain>
    </source>
</reference>
<evidence type="ECO:0008006" key="3">
    <source>
        <dbReference type="Google" id="ProtNLM"/>
    </source>
</evidence>
<dbReference type="AlphaFoldDB" id="A0A0E2CY90"/>
<dbReference type="Proteomes" id="UP000001340">
    <property type="component" value="Unassembled WGS sequence"/>
</dbReference>
<protein>
    <recommendedName>
        <fullName evidence="3">Autotransporter domain-containing protein</fullName>
    </recommendedName>
</protein>
<evidence type="ECO:0000313" key="2">
    <source>
        <dbReference type="Proteomes" id="UP000001340"/>
    </source>
</evidence>
<evidence type="ECO:0000313" key="1">
    <source>
        <dbReference type="EMBL" id="EKR52739.1"/>
    </source>
</evidence>
<organism evidence="1 2">
    <name type="scientific">Leptospira interrogans str. UI 12758</name>
    <dbReference type="NCBI Taxonomy" id="1049938"/>
    <lineage>
        <taxon>Bacteria</taxon>
        <taxon>Pseudomonadati</taxon>
        <taxon>Spirochaetota</taxon>
        <taxon>Spirochaetia</taxon>
        <taxon>Leptospirales</taxon>
        <taxon>Leptospiraceae</taxon>
        <taxon>Leptospira</taxon>
    </lineage>
</organism>
<dbReference type="EMBL" id="AHNR02000076">
    <property type="protein sequence ID" value="EKR52739.1"/>
    <property type="molecule type" value="Genomic_DNA"/>
</dbReference>
<dbReference type="InterPro" id="IPR058232">
    <property type="entry name" value="Lsa36-like"/>
</dbReference>
<dbReference type="NCBIfam" id="NF047512">
    <property type="entry name" value="LIC_11975_fam"/>
    <property type="match status" value="1"/>
</dbReference>
<dbReference type="RefSeq" id="WP_000982212.1">
    <property type="nucleotide sequence ID" value="NZ_AHNR02000076.1"/>
</dbReference>
<proteinExistence type="predicted"/>
<gene>
    <name evidence="1" type="ORF">LEP1GSC105_1893</name>
</gene>
<name>A0A0E2CY90_LEPIR</name>
<accession>A0A0E2CY90</accession>
<sequence>MMNTFRSLVVGKFFPILVFSFIGFLTPANSLIAQIECSGAACTVIPSNISSQFNGLEYEIHTKYLNEVVDSMEDAALLTTINSSMMGNGSINRFQVGAGLSAAGVKNDDIQIQYGGITLPNLPNGGASLAPTLMAGVNLGWLTGNGPADQKDKDEKDDGGRSFLHRINIFAHGFQGKLDQGDLKELNDQSDQYKFSGNYNSFGATVRFQLIRERYTRLDFFGFTGLSLGLGFHRKTEEMNLGYSPTQIPKISFGPATGRWDADFALDYRSRSQSLPIDIRTGVRLFYFLTIFVGAGMSQNSGNSNIHLGVTGPMVLTLDAAAAGLPIDFLKGQAASSTGNLAIRSHGDAKAKDSVNYLLGGVEINLLTFKILVEGVVSDKIYSANVGVKFAL</sequence>
<comment type="caution">
    <text evidence="1">The sequence shown here is derived from an EMBL/GenBank/DDBJ whole genome shotgun (WGS) entry which is preliminary data.</text>
</comment>